<organism evidence="2 3">
    <name type="scientific">Methylobacterium thuringiense</name>
    <dbReference type="NCBI Taxonomy" id="1003091"/>
    <lineage>
        <taxon>Bacteria</taxon>
        <taxon>Pseudomonadati</taxon>
        <taxon>Pseudomonadota</taxon>
        <taxon>Alphaproteobacteria</taxon>
        <taxon>Hyphomicrobiales</taxon>
        <taxon>Methylobacteriaceae</taxon>
        <taxon>Methylobacterium</taxon>
    </lineage>
</organism>
<reference evidence="2" key="2">
    <citation type="submission" date="2021-08" db="EMBL/GenBank/DDBJ databases">
        <authorList>
            <person name="Tani A."/>
            <person name="Ola A."/>
            <person name="Ogura Y."/>
            <person name="Katsura K."/>
            <person name="Hayashi T."/>
        </authorList>
    </citation>
    <scope>NUCLEOTIDE SEQUENCE</scope>
    <source>
        <strain evidence="2">DSM 23674</strain>
    </source>
</reference>
<comment type="caution">
    <text evidence="2">The sequence shown here is derived from an EMBL/GenBank/DDBJ whole genome shotgun (WGS) entry which is preliminary data.</text>
</comment>
<keyword evidence="3" id="KW-1185">Reference proteome</keyword>
<proteinExistence type="predicted"/>
<accession>A0ABQ4TPE3</accession>
<evidence type="ECO:0000256" key="1">
    <source>
        <dbReference type="SAM" id="MobiDB-lite"/>
    </source>
</evidence>
<reference evidence="2" key="1">
    <citation type="journal article" date="2021" name="Front. Microbiol.">
        <title>Comprehensive Comparative Genomics and Phenotyping of Methylobacterium Species.</title>
        <authorList>
            <person name="Alessa O."/>
            <person name="Ogura Y."/>
            <person name="Fujitani Y."/>
            <person name="Takami H."/>
            <person name="Hayashi T."/>
            <person name="Sahin N."/>
            <person name="Tani A."/>
        </authorList>
    </citation>
    <scope>NUCLEOTIDE SEQUENCE</scope>
    <source>
        <strain evidence="2">DSM 23674</strain>
    </source>
</reference>
<dbReference type="EMBL" id="BPRA01000012">
    <property type="protein sequence ID" value="GJE56194.1"/>
    <property type="molecule type" value="Genomic_DNA"/>
</dbReference>
<dbReference type="Proteomes" id="UP001055101">
    <property type="component" value="Unassembled WGS sequence"/>
</dbReference>
<dbReference type="RefSeq" id="WP_147817126.1">
    <property type="nucleotide sequence ID" value="NZ_BPRA01000012.1"/>
</dbReference>
<evidence type="ECO:0000313" key="3">
    <source>
        <dbReference type="Proteomes" id="UP001055101"/>
    </source>
</evidence>
<feature type="region of interest" description="Disordered" evidence="1">
    <location>
        <begin position="40"/>
        <end position="63"/>
    </location>
</feature>
<gene>
    <name evidence="2" type="ORF">EKPJFOCH_2693</name>
</gene>
<protein>
    <submittedName>
        <fullName evidence="2">Uncharacterized protein</fullName>
    </submittedName>
</protein>
<evidence type="ECO:0000313" key="2">
    <source>
        <dbReference type="EMBL" id="GJE56194.1"/>
    </source>
</evidence>
<feature type="compositionally biased region" description="Basic residues" evidence="1">
    <location>
        <begin position="47"/>
        <end position="63"/>
    </location>
</feature>
<name>A0ABQ4TPE3_9HYPH</name>
<sequence length="63" mass="7051">MKNPVMSFWLSSANQAAGWWMGHAANAVRAQQRAAVSEMTKAVAGAKPKRRRRVKRKTASVRR</sequence>